<dbReference type="PANTHER" id="PTHR33841">
    <property type="entry name" value="DNA METHYLTRANSFERASE YEEA-RELATED"/>
    <property type="match status" value="1"/>
</dbReference>
<dbReference type="PANTHER" id="PTHR33841:SF5">
    <property type="entry name" value="DNA METHYLASE (MODIFICATION METHYLASE) (METHYLTRANSFERASE)-RELATED"/>
    <property type="match status" value="1"/>
</dbReference>
<dbReference type="InterPro" id="IPR050953">
    <property type="entry name" value="N4_N6_ade-DNA_methylase"/>
</dbReference>
<evidence type="ECO:0000313" key="9">
    <source>
        <dbReference type="Proteomes" id="UP000562045"/>
    </source>
</evidence>
<proteinExistence type="inferred from homology"/>
<evidence type="ECO:0000256" key="3">
    <source>
        <dbReference type="ARBA" id="ARBA00022603"/>
    </source>
</evidence>
<name>A0A7Z0CL68_9ACTN</name>
<comment type="similarity">
    <text evidence="1">Belongs to the N(4)/N(6)-methyltransferase family.</text>
</comment>
<evidence type="ECO:0000256" key="2">
    <source>
        <dbReference type="ARBA" id="ARBA00011900"/>
    </source>
</evidence>
<dbReference type="GO" id="GO:0006304">
    <property type="term" value="P:DNA modification"/>
    <property type="evidence" value="ECO:0007669"/>
    <property type="project" value="InterPro"/>
</dbReference>
<dbReference type="GO" id="GO:0032259">
    <property type="term" value="P:methylation"/>
    <property type="evidence" value="ECO:0007669"/>
    <property type="project" value="UniProtKB-KW"/>
</dbReference>
<comment type="catalytic activity">
    <reaction evidence="6">
        <text>a 2'-deoxyadenosine in DNA + S-adenosyl-L-methionine = an N(6)-methyl-2'-deoxyadenosine in DNA + S-adenosyl-L-homocysteine + H(+)</text>
        <dbReference type="Rhea" id="RHEA:15197"/>
        <dbReference type="Rhea" id="RHEA-COMP:12418"/>
        <dbReference type="Rhea" id="RHEA-COMP:12419"/>
        <dbReference type="ChEBI" id="CHEBI:15378"/>
        <dbReference type="ChEBI" id="CHEBI:57856"/>
        <dbReference type="ChEBI" id="CHEBI:59789"/>
        <dbReference type="ChEBI" id="CHEBI:90615"/>
        <dbReference type="ChEBI" id="CHEBI:90616"/>
        <dbReference type="EC" id="2.1.1.72"/>
    </reaction>
</comment>
<dbReference type="GO" id="GO:0003676">
    <property type="term" value="F:nucleic acid binding"/>
    <property type="evidence" value="ECO:0007669"/>
    <property type="project" value="InterPro"/>
</dbReference>
<evidence type="ECO:0000256" key="5">
    <source>
        <dbReference type="ARBA" id="ARBA00022691"/>
    </source>
</evidence>
<evidence type="ECO:0000313" key="8">
    <source>
        <dbReference type="EMBL" id="NYI44939.1"/>
    </source>
</evidence>
<keyword evidence="5" id="KW-0949">S-adenosyl-L-methionine</keyword>
<dbReference type="Proteomes" id="UP000562045">
    <property type="component" value="Unassembled WGS sequence"/>
</dbReference>
<dbReference type="InterPro" id="IPR002052">
    <property type="entry name" value="DNA_methylase_N6_adenine_CS"/>
</dbReference>
<evidence type="ECO:0000256" key="4">
    <source>
        <dbReference type="ARBA" id="ARBA00022679"/>
    </source>
</evidence>
<gene>
    <name evidence="8" type="ORF">BJ993_002019</name>
</gene>
<dbReference type="InterPro" id="IPR011639">
    <property type="entry name" value="MethylTrfase_TaqI-like_dom"/>
</dbReference>
<dbReference type="EC" id="2.1.1.72" evidence="2"/>
<organism evidence="8 9">
    <name type="scientific">Nocardioides aromaticivorans</name>
    <dbReference type="NCBI Taxonomy" id="200618"/>
    <lineage>
        <taxon>Bacteria</taxon>
        <taxon>Bacillati</taxon>
        <taxon>Actinomycetota</taxon>
        <taxon>Actinomycetes</taxon>
        <taxon>Propionibacteriales</taxon>
        <taxon>Nocardioidaceae</taxon>
        <taxon>Nocardioides</taxon>
    </lineage>
</organism>
<dbReference type="GO" id="GO:0009007">
    <property type="term" value="F:site-specific DNA-methyltransferase (adenine-specific) activity"/>
    <property type="evidence" value="ECO:0007669"/>
    <property type="project" value="UniProtKB-EC"/>
</dbReference>
<feature type="domain" description="Type II methyltransferase M.TaqI-like" evidence="7">
    <location>
        <begin position="408"/>
        <end position="583"/>
    </location>
</feature>
<evidence type="ECO:0000256" key="6">
    <source>
        <dbReference type="ARBA" id="ARBA00047942"/>
    </source>
</evidence>
<dbReference type="EMBL" id="JACBZM010000001">
    <property type="protein sequence ID" value="NYI44939.1"/>
    <property type="molecule type" value="Genomic_DNA"/>
</dbReference>
<protein>
    <recommendedName>
        <fullName evidence="2">site-specific DNA-methyltransferase (adenine-specific)</fullName>
        <ecNumber evidence="2">2.1.1.72</ecNumber>
    </recommendedName>
</protein>
<evidence type="ECO:0000259" key="7">
    <source>
        <dbReference type="Pfam" id="PF07669"/>
    </source>
</evidence>
<dbReference type="AlphaFoldDB" id="A0A7Z0CL68"/>
<keyword evidence="3" id="KW-0489">Methyltransferase</keyword>
<dbReference type="PRINTS" id="PR00507">
    <property type="entry name" value="N12N6MTFRASE"/>
</dbReference>
<comment type="caution">
    <text evidence="8">The sequence shown here is derived from an EMBL/GenBank/DDBJ whole genome shotgun (WGS) entry which is preliminary data.</text>
</comment>
<dbReference type="SUPFAM" id="SSF53335">
    <property type="entry name" value="S-adenosyl-L-methionine-dependent methyltransferases"/>
    <property type="match status" value="1"/>
</dbReference>
<dbReference type="Pfam" id="PF07669">
    <property type="entry name" value="Eco57I"/>
    <property type="match status" value="1"/>
</dbReference>
<dbReference type="PROSITE" id="PS00092">
    <property type="entry name" value="N6_MTASE"/>
    <property type="match status" value="1"/>
</dbReference>
<keyword evidence="4" id="KW-0808">Transferase</keyword>
<evidence type="ECO:0000256" key="1">
    <source>
        <dbReference type="ARBA" id="ARBA00006594"/>
    </source>
</evidence>
<dbReference type="RefSeq" id="WP_179648661.1">
    <property type="nucleotide sequence ID" value="NZ_JACBZM010000001.1"/>
</dbReference>
<reference evidence="8 9" key="1">
    <citation type="submission" date="2020-07" db="EMBL/GenBank/DDBJ databases">
        <title>Sequencing the genomes of 1000 actinobacteria strains.</title>
        <authorList>
            <person name="Klenk H.-P."/>
        </authorList>
    </citation>
    <scope>NUCLEOTIDE SEQUENCE [LARGE SCALE GENOMIC DNA]</scope>
    <source>
        <strain evidence="8 9">DSM 15131</strain>
    </source>
</reference>
<accession>A0A7Z0CL68</accession>
<dbReference type="InterPro" id="IPR029063">
    <property type="entry name" value="SAM-dependent_MTases_sf"/>
</dbReference>
<dbReference type="Gene3D" id="3.40.50.150">
    <property type="entry name" value="Vaccinia Virus protein VP39"/>
    <property type="match status" value="1"/>
</dbReference>
<sequence length="1046" mass="115920">MSGSELATATRELLEAAYDGLDFRGGHLFKPTADPSETPDESWQALGEWLMLGTRVGADRIFFVGDDPVVVFSEIPDGTDTNGIVAAYRRAWSLGRARCLFLATGDELQVYALTSPPPRDSSDSTALEPLDVVRRAADVAHQLAAFHRERVESGSLFEQPAFTRGGGADETLLSDVEAATDALVARGLARSVAHGLIERVILIRYLEDRGVVVPTYLESIAAARKSWTAALTRASPVENFGAQSSFIPCLSNRSLTFAIFAALAKDFNGDLFKVDDLESDIVTTEHLRLIQQMLGGEGVDTQSSLFLWAYDFSVVPTALISGMYERFYRADSDDDQSTHYTPQPLVEFVTSQVLTADRLANNPTVCDPACGSGIFLVEAYRRIVRWEMTRRERRLTTAELQELLLTRVAGIDINAEAVRLAAFSLYLAYLSYQSPPDIRDAGPLPRLIEGGATRPVLRVADAFDDSVSTLVAGGRSDAEHRELDPTDAGFDIVIGNPPWNEPARGPASLADRWARENGLAVGDRNPSQLFLWRSLSLLRRGGRAALLVNATAFHNTRETSQRFRHQFLDRVQLVSVFNFSSARRTFFDGAVAPFLLVSFEAASTARKRPVAFRTVRPSAPLTYSRSMSFASVDRRWVDQHALAQRDYLWKVYAWGSHRDAALMSRLELEDTVADFLPAQPNAGWGYQRGPQKPTEYLASLPSLKSFEPWGPLTEASFEPPPKGVKRQPDERLYSGQRILVKRGIRVGFGPRSRLVTDEMSFRHPVYCLPMGNLPAWKAKVIWATLLSSLGRYSMFMRSGSWGLWHDSVLASDIKGTPVHLPDAHNEVTRRIVKAVDALERDGTRPGLLTDIVDPDLPPTLRDLDEAVFDLFEMSDDERSIVTDFHQYLLGFAGARADRFGSRRAAAPHKTSGIADDVERIQSEPLRSYVARFLKSWNARLAPDGALTWRIATAPARDLIAVVFETYSGEPPSTLYRDRAEWDEVLSLLPDDLALGEATPVGADTTIRITTDTSMVIIKRNRERFWSASAAAEDAEVALLQAMELSR</sequence>